<dbReference type="PANTHER" id="PTHR46847:SF1">
    <property type="entry name" value="D-ALLOSE-BINDING PERIPLASMIC PROTEIN-RELATED"/>
    <property type="match status" value="1"/>
</dbReference>
<dbReference type="GO" id="GO:0030246">
    <property type="term" value="F:carbohydrate binding"/>
    <property type="evidence" value="ECO:0007669"/>
    <property type="project" value="UniProtKB-ARBA"/>
</dbReference>
<dbReference type="Gene3D" id="3.40.50.2300">
    <property type="match status" value="2"/>
</dbReference>
<dbReference type="SUPFAM" id="SSF53822">
    <property type="entry name" value="Periplasmic binding protein-like I"/>
    <property type="match status" value="1"/>
</dbReference>
<accession>A0A2K3URY1</accession>
<dbReference type="AlphaFoldDB" id="A0A2K3URY1"/>
<dbReference type="InterPro" id="IPR028082">
    <property type="entry name" value="Peripla_BP_I"/>
</dbReference>
<sequence>MKITTPSITALCTLTALLTGAASAQAFSPDTEKSRIESSQLAAKFGPVPKPAAGVQFGGVMKALSNEYWQLLRAGYVKGGAKYGVKVDAQAPSNESDQIGQLSMMNTMLGKGYKALLVSPQSDVNLLPGIERAGKTSLVLNVNDAVAPTAQHFVGNSQYDNGVSVANHLLKTFPKGGQVAVIEGQAGVYAAKQRTLGFKTTLAKNAALKVVASVPADWDRQKAFTTARDLLRRYPNLTAFYCNNDTMALGVVEAVKASGRLGKTLVFGTDGINAAYDSIKKGELTGTVDSFPVLTGEVAVEVAVRLLAGQKLPRVVATPQALVMKGNLAQYEQFKK</sequence>
<dbReference type="OrthoDB" id="9814427at2"/>
<feature type="signal peptide" evidence="4">
    <location>
        <begin position="1"/>
        <end position="26"/>
    </location>
</feature>
<feature type="domain" description="Periplasmic binding protein" evidence="5">
    <location>
        <begin position="59"/>
        <end position="311"/>
    </location>
</feature>
<proteinExistence type="inferred from homology"/>
<evidence type="ECO:0000256" key="1">
    <source>
        <dbReference type="ARBA" id="ARBA00004196"/>
    </source>
</evidence>
<dbReference type="CDD" id="cd06320">
    <property type="entry name" value="PBP1_allose_binding"/>
    <property type="match status" value="1"/>
</dbReference>
<evidence type="ECO:0000256" key="4">
    <source>
        <dbReference type="SAM" id="SignalP"/>
    </source>
</evidence>
<comment type="subcellular location">
    <subcellularLocation>
        <location evidence="1">Cell envelope</location>
    </subcellularLocation>
</comment>
<comment type="similarity">
    <text evidence="2">Belongs to the bacterial solute-binding protein 2 family.</text>
</comment>
<organism evidence="6 7">
    <name type="scientific">Deinococcus koreensis</name>
    <dbReference type="NCBI Taxonomy" id="2054903"/>
    <lineage>
        <taxon>Bacteria</taxon>
        <taxon>Thermotogati</taxon>
        <taxon>Deinococcota</taxon>
        <taxon>Deinococci</taxon>
        <taxon>Deinococcales</taxon>
        <taxon>Deinococcaceae</taxon>
        <taxon>Deinococcus</taxon>
    </lineage>
</organism>
<evidence type="ECO:0000256" key="3">
    <source>
        <dbReference type="ARBA" id="ARBA00022729"/>
    </source>
</evidence>
<gene>
    <name evidence="6" type="ORF">CVO96_19425</name>
</gene>
<dbReference type="EMBL" id="PPPD01000004">
    <property type="protein sequence ID" value="PNY79301.1"/>
    <property type="molecule type" value="Genomic_DNA"/>
</dbReference>
<dbReference type="RefSeq" id="WP_103314128.1">
    <property type="nucleotide sequence ID" value="NZ_PPPD01000004.1"/>
</dbReference>
<protein>
    <submittedName>
        <fullName evidence="6">ABC transporter substrate-binding protein</fullName>
    </submittedName>
</protein>
<dbReference type="Proteomes" id="UP000236379">
    <property type="component" value="Unassembled WGS sequence"/>
</dbReference>
<dbReference type="PANTHER" id="PTHR46847">
    <property type="entry name" value="D-ALLOSE-BINDING PERIPLASMIC PROTEIN-RELATED"/>
    <property type="match status" value="1"/>
</dbReference>
<keyword evidence="7" id="KW-1185">Reference proteome</keyword>
<feature type="chain" id="PRO_5014441655" evidence="4">
    <location>
        <begin position="27"/>
        <end position="336"/>
    </location>
</feature>
<evidence type="ECO:0000313" key="7">
    <source>
        <dbReference type="Proteomes" id="UP000236379"/>
    </source>
</evidence>
<reference evidence="6 7" key="1">
    <citation type="submission" date="2018-01" db="EMBL/GenBank/DDBJ databases">
        <title>Deinococcus koreensis sp. nov., a radiation-resistant bacterium isolated from river water.</title>
        <authorList>
            <person name="Choi A."/>
        </authorList>
    </citation>
    <scope>NUCLEOTIDE SEQUENCE [LARGE SCALE GENOMIC DNA]</scope>
    <source>
        <strain evidence="6 7">SJW1-2</strain>
    </source>
</reference>
<evidence type="ECO:0000259" key="5">
    <source>
        <dbReference type="Pfam" id="PF13407"/>
    </source>
</evidence>
<dbReference type="InterPro" id="IPR025997">
    <property type="entry name" value="SBP_2_dom"/>
</dbReference>
<name>A0A2K3URY1_9DEIO</name>
<dbReference type="GO" id="GO:0030313">
    <property type="term" value="C:cell envelope"/>
    <property type="evidence" value="ECO:0007669"/>
    <property type="project" value="UniProtKB-SubCell"/>
</dbReference>
<evidence type="ECO:0000313" key="6">
    <source>
        <dbReference type="EMBL" id="PNY79301.1"/>
    </source>
</evidence>
<keyword evidence="3 4" id="KW-0732">Signal</keyword>
<dbReference type="Pfam" id="PF13407">
    <property type="entry name" value="Peripla_BP_4"/>
    <property type="match status" value="1"/>
</dbReference>
<comment type="caution">
    <text evidence="6">The sequence shown here is derived from an EMBL/GenBank/DDBJ whole genome shotgun (WGS) entry which is preliminary data.</text>
</comment>
<evidence type="ECO:0000256" key="2">
    <source>
        <dbReference type="ARBA" id="ARBA00007639"/>
    </source>
</evidence>